<evidence type="ECO:0000256" key="1">
    <source>
        <dbReference type="SAM" id="SignalP"/>
    </source>
</evidence>
<sequence>MKTLKYGFAVALLGSASHAFAQYNADALRNSQLQPVGTARTLGIGGATAAVGGDYGSVAVNPAGLGMFQRSEFTFSPGLSSINSDGRAFNTTSSDSRSNLNVASMGLVFANRRTDDDTNPWRSSALAFGLTRTASFNQNFRYNGTPSQNQDIFRRFNDDQKAALDDLAYNTYLTDTDAQGTYIPIDFDRTGPLNQGETVRQTGANTQFDLAYGANYQDKVYIGAGIGLISSRYTSENVLTATDPQAPTSVRDDGKSFASLTLRDNLRTTGGGVNARLGVIYKPVEAVRLGASVQTPTYFRFTETYDTSLDARFDKAVTVDGQTYMSASSALDPNVFDYAVTTPFRATGGVAVVLGKFGFLSGDAEYVNYAQARVSRYNNNADFGSDNDAINNLYGSTVNLRAGAEARLDMFRIRAGYAHYGDPYKVQDVDRSRSYYSGGLGLRQNNFFLDGAGVYSTGTRLYSPYSISPTVGETPTVTVDSNQFTVTLTAGFMF</sequence>
<keyword evidence="1" id="KW-0732">Signal</keyword>
<dbReference type="OrthoDB" id="9765571at2"/>
<feature type="signal peptide" evidence="1">
    <location>
        <begin position="1"/>
        <end position="21"/>
    </location>
</feature>
<proteinExistence type="predicted"/>
<dbReference type="SUPFAM" id="SSF56935">
    <property type="entry name" value="Porins"/>
    <property type="match status" value="1"/>
</dbReference>
<organism evidence="2 3">
    <name type="scientific">Hymenobacter perfusus</name>
    <dbReference type="NCBI Taxonomy" id="1236770"/>
    <lineage>
        <taxon>Bacteria</taxon>
        <taxon>Pseudomonadati</taxon>
        <taxon>Bacteroidota</taxon>
        <taxon>Cytophagia</taxon>
        <taxon>Cytophagales</taxon>
        <taxon>Hymenobacteraceae</taxon>
        <taxon>Hymenobacter</taxon>
    </lineage>
</organism>
<evidence type="ECO:0008006" key="4">
    <source>
        <dbReference type="Google" id="ProtNLM"/>
    </source>
</evidence>
<protein>
    <recommendedName>
        <fullName evidence="4">Aromatic hydrocarbon degradation protein</fullName>
    </recommendedName>
</protein>
<keyword evidence="3" id="KW-1185">Reference proteome</keyword>
<dbReference type="RefSeq" id="WP_125438324.1">
    <property type="nucleotide sequence ID" value="NZ_RWIU01000004.1"/>
</dbReference>
<accession>A0A3R9PP00</accession>
<evidence type="ECO:0000313" key="2">
    <source>
        <dbReference type="EMBL" id="RSK42657.1"/>
    </source>
</evidence>
<reference evidence="2 3" key="1">
    <citation type="submission" date="2018-12" db="EMBL/GenBank/DDBJ databases">
        <authorList>
            <person name="Feng G."/>
            <person name="Zhu H."/>
        </authorList>
    </citation>
    <scope>NUCLEOTIDE SEQUENCE [LARGE SCALE GENOMIC DNA]</scope>
    <source>
        <strain evidence="2 3">LMG 26000</strain>
    </source>
</reference>
<name>A0A3R9PP00_9BACT</name>
<gene>
    <name evidence="2" type="ORF">EI293_12720</name>
</gene>
<comment type="caution">
    <text evidence="2">The sequence shown here is derived from an EMBL/GenBank/DDBJ whole genome shotgun (WGS) entry which is preliminary data.</text>
</comment>
<feature type="chain" id="PRO_5018755441" description="Aromatic hydrocarbon degradation protein" evidence="1">
    <location>
        <begin position="22"/>
        <end position="494"/>
    </location>
</feature>
<dbReference type="Gene3D" id="2.40.160.60">
    <property type="entry name" value="Outer membrane protein transport protein (OMPP1/FadL/TodX)"/>
    <property type="match status" value="1"/>
</dbReference>
<dbReference type="EMBL" id="RWIU01000004">
    <property type="protein sequence ID" value="RSK42657.1"/>
    <property type="molecule type" value="Genomic_DNA"/>
</dbReference>
<evidence type="ECO:0000313" key="3">
    <source>
        <dbReference type="Proteomes" id="UP000270291"/>
    </source>
</evidence>
<dbReference type="AlphaFoldDB" id="A0A3R9PP00"/>
<dbReference type="Proteomes" id="UP000270291">
    <property type="component" value="Unassembled WGS sequence"/>
</dbReference>